<feature type="domain" description="Fumarylacetoacetase-like C-terminal" evidence="14">
    <location>
        <begin position="123"/>
        <end position="349"/>
    </location>
</feature>
<dbReference type="InterPro" id="IPR011234">
    <property type="entry name" value="Fumarylacetoacetase-like_C"/>
</dbReference>
<dbReference type="InterPro" id="IPR015377">
    <property type="entry name" value="Fumarylacetoacetase_N"/>
</dbReference>
<feature type="active site" description="Proton acceptor" evidence="10">
    <location>
        <position position="131"/>
    </location>
</feature>
<protein>
    <recommendedName>
        <fullName evidence="3 13">Fumarylacetoacetase</fullName>
        <ecNumber evidence="3 13">3.7.1.2</ecNumber>
    </recommendedName>
    <alternativeName>
        <fullName evidence="13">Fumarylacetoacetate hydrolase</fullName>
    </alternativeName>
</protein>
<dbReference type="InterPro" id="IPR036663">
    <property type="entry name" value="Fumarylacetoacetase_C_sf"/>
</dbReference>
<evidence type="ECO:0000256" key="9">
    <source>
        <dbReference type="ARBA" id="ARBA00023232"/>
    </source>
</evidence>
<feature type="binding site" evidence="12">
    <location>
        <position position="228"/>
    </location>
    <ligand>
        <name>Ca(2+)</name>
        <dbReference type="ChEBI" id="CHEBI:29108"/>
    </ligand>
</feature>
<dbReference type="GO" id="GO:0006572">
    <property type="term" value="P:L-tyrosine catabolic process"/>
    <property type="evidence" value="ECO:0007669"/>
    <property type="project" value="UniProtKB-UniRule"/>
</dbReference>
<evidence type="ECO:0000256" key="6">
    <source>
        <dbReference type="ARBA" id="ARBA00022837"/>
    </source>
</evidence>
<keyword evidence="4 12" id="KW-0479">Metal-binding</keyword>
<evidence type="ECO:0000256" key="7">
    <source>
        <dbReference type="ARBA" id="ARBA00022842"/>
    </source>
</evidence>
<reference evidence="16 17" key="1">
    <citation type="journal article" date="2019" name="Genome Biol. Evol.">
        <title>Genomic Plasticity Mediated by Transposable Elements in the Plant Pathogenic Fungus Colletotrichum higginsianum.</title>
        <authorList>
            <person name="Tsushima A."/>
            <person name="Gan P."/>
            <person name="Kumakura N."/>
            <person name="Narusaka M."/>
            <person name="Takano Y."/>
            <person name="Narusaka Y."/>
            <person name="Shirasu K."/>
        </authorList>
    </citation>
    <scope>NUCLEOTIDE SEQUENCE [LARGE SCALE GENOMIC DNA]</scope>
    <source>
        <strain evidence="16 17">MAFF305635-RFP</strain>
    </source>
</reference>
<dbReference type="UniPathway" id="UPA00139">
    <property type="reaction ID" value="UER00341"/>
</dbReference>
<comment type="cofactor">
    <cofactor evidence="13">
        <name>Mg(2+)</name>
        <dbReference type="ChEBI" id="CHEBI:18420"/>
    </cofactor>
    <cofactor evidence="13">
        <name>Ca(2+)</name>
        <dbReference type="ChEBI" id="CHEBI:29108"/>
    </cofactor>
</comment>
<evidence type="ECO:0000256" key="5">
    <source>
        <dbReference type="ARBA" id="ARBA00022801"/>
    </source>
</evidence>
<dbReference type="AlphaFoldDB" id="A0A4T0VHJ6"/>
<dbReference type="Pfam" id="PF09298">
    <property type="entry name" value="FAA_hydrolase_N"/>
    <property type="match status" value="1"/>
</dbReference>
<dbReference type="PANTHER" id="PTHR43069">
    <property type="entry name" value="FUMARYLACETOACETASE"/>
    <property type="match status" value="1"/>
</dbReference>
<comment type="catalytic activity">
    <reaction evidence="13">
        <text>4-fumarylacetoacetate + H2O = acetoacetate + fumarate + H(+)</text>
        <dbReference type="Rhea" id="RHEA:10244"/>
        <dbReference type="ChEBI" id="CHEBI:13705"/>
        <dbReference type="ChEBI" id="CHEBI:15377"/>
        <dbReference type="ChEBI" id="CHEBI:15378"/>
        <dbReference type="ChEBI" id="CHEBI:18034"/>
        <dbReference type="ChEBI" id="CHEBI:29806"/>
        <dbReference type="EC" id="3.7.1.2"/>
    </reaction>
</comment>
<feature type="binding site" evidence="12">
    <location>
        <position position="248"/>
    </location>
    <ligand>
        <name>Mg(2+)</name>
        <dbReference type="ChEBI" id="CHEBI:18420"/>
    </ligand>
</feature>
<dbReference type="PANTHER" id="PTHR43069:SF2">
    <property type="entry name" value="FUMARYLACETOACETASE"/>
    <property type="match status" value="1"/>
</dbReference>
<comment type="pathway">
    <text evidence="1 13">Amino-acid degradation; L-phenylalanine degradation; acetoacetate and fumarate from L-phenylalanine: step 6/6.</text>
</comment>
<sequence length="372" mass="40577">MAPIPDLLASSVDSPFTIHNIPFGVISSDTQATPRCATAIGEYAIDLVAFAAEDRLGHVLGPGAETIFSQPCLNTFAALGRATRRAVRDVLIQSIRANHVPSRCLIPLANVTMHLPFRIGGFSDFYCSLEHVQNCSPMAAGAAIPDNWFYAPSVYNSRVSSVVPSPQPIRRPRGVYYDGDGNPAYGPSREVDYELEMGVFVSQPVKHGEELAIEHVEEHIFGFVLLNDWSSRDLQIFEMKPLGPFHSKGFGTSISPWVVTLEALEPFRCPPKTTQSPAPFDHLKWPGSNGTFDIHLEIDLIRSGKTHHMASSNLRYLYWTPFQQLAHHASAACGLGSGDLIGTGTISGDVSLMPLRRPLNLASLSLSLLAEC</sequence>
<dbReference type="InterPro" id="IPR005959">
    <property type="entry name" value="Fumarylacetoacetase"/>
</dbReference>
<dbReference type="SUPFAM" id="SSF56529">
    <property type="entry name" value="FAH"/>
    <property type="match status" value="1"/>
</dbReference>
<evidence type="ECO:0000256" key="4">
    <source>
        <dbReference type="ARBA" id="ARBA00022723"/>
    </source>
</evidence>
<feature type="binding site" evidence="11">
    <location>
        <position position="235"/>
    </location>
    <ligand>
        <name>substrate</name>
    </ligand>
</feature>
<evidence type="ECO:0000256" key="12">
    <source>
        <dbReference type="PIRSR" id="PIRSR605959-3"/>
    </source>
</evidence>
<evidence type="ECO:0000313" key="16">
    <source>
        <dbReference type="EMBL" id="TIC91668.1"/>
    </source>
</evidence>
<organism evidence="16 17">
    <name type="scientific">Colletotrichum higginsianum</name>
    <dbReference type="NCBI Taxonomy" id="80884"/>
    <lineage>
        <taxon>Eukaryota</taxon>
        <taxon>Fungi</taxon>
        <taxon>Dikarya</taxon>
        <taxon>Ascomycota</taxon>
        <taxon>Pezizomycotina</taxon>
        <taxon>Sordariomycetes</taxon>
        <taxon>Hypocreomycetidae</taxon>
        <taxon>Glomerellales</taxon>
        <taxon>Glomerellaceae</taxon>
        <taxon>Colletotrichum</taxon>
        <taxon>Colletotrichum destructivum species complex</taxon>
    </lineage>
</organism>
<feature type="binding site" evidence="12">
    <location>
        <position position="228"/>
    </location>
    <ligand>
        <name>Mg(2+)</name>
        <dbReference type="ChEBI" id="CHEBI:18420"/>
    </ligand>
</feature>
<name>A0A4T0VHJ6_9PEZI</name>
<keyword evidence="9 13" id="KW-0585">Phenylalanine catabolism</keyword>
<feature type="binding site" evidence="12">
    <location>
        <position position="194"/>
    </location>
    <ligand>
        <name>Ca(2+)</name>
        <dbReference type="ChEBI" id="CHEBI:29108"/>
    </ligand>
</feature>
<evidence type="ECO:0000256" key="11">
    <source>
        <dbReference type="PIRSR" id="PIRSR605959-2"/>
    </source>
</evidence>
<dbReference type="Pfam" id="PF01557">
    <property type="entry name" value="FAA_hydrolase"/>
    <property type="match status" value="1"/>
</dbReference>
<dbReference type="InterPro" id="IPR036462">
    <property type="entry name" value="Fumarylacetoacetase_N_sf"/>
</dbReference>
<dbReference type="Gene3D" id="3.90.850.10">
    <property type="entry name" value="Fumarylacetoacetase-like, C-terminal domain"/>
    <property type="match status" value="1"/>
</dbReference>
<evidence type="ECO:0000256" key="13">
    <source>
        <dbReference type="RuleBase" id="RU366008"/>
    </source>
</evidence>
<evidence type="ECO:0000256" key="2">
    <source>
        <dbReference type="ARBA" id="ARBA00010211"/>
    </source>
</evidence>
<proteinExistence type="inferred from homology"/>
<keyword evidence="5 13" id="KW-0378">Hydrolase</keyword>
<keyword evidence="8 13" id="KW-0828">Tyrosine catabolism</keyword>
<dbReference type="OrthoDB" id="4848009at2759"/>
<dbReference type="GO" id="GO:0006559">
    <property type="term" value="P:L-phenylalanine catabolic process"/>
    <property type="evidence" value="ECO:0007669"/>
    <property type="project" value="UniProtKB-UniRule"/>
</dbReference>
<evidence type="ECO:0000259" key="14">
    <source>
        <dbReference type="Pfam" id="PF01557"/>
    </source>
</evidence>
<comment type="caution">
    <text evidence="16">The sequence shown here is derived from an EMBL/GenBank/DDBJ whole genome shotgun (WGS) entry which is preliminary data.</text>
</comment>
<dbReference type="GO" id="GO:0046872">
    <property type="term" value="F:metal ion binding"/>
    <property type="evidence" value="ECO:0007669"/>
    <property type="project" value="UniProtKB-UniRule"/>
</dbReference>
<keyword evidence="7 12" id="KW-0460">Magnesium</keyword>
<feature type="binding site" evidence="12">
    <location>
        <position position="124"/>
    </location>
    <ligand>
        <name>Ca(2+)</name>
        <dbReference type="ChEBI" id="CHEBI:29108"/>
    </ligand>
</feature>
<feature type="binding site" evidence="11">
    <location>
        <position position="126"/>
    </location>
    <ligand>
        <name>substrate</name>
    </ligand>
</feature>
<evidence type="ECO:0000256" key="10">
    <source>
        <dbReference type="PIRSR" id="PIRSR605959-1"/>
    </source>
</evidence>
<feature type="binding site" evidence="11">
    <location>
        <position position="345"/>
    </location>
    <ligand>
        <name>substrate</name>
    </ligand>
</feature>
<comment type="similarity">
    <text evidence="2 13">Belongs to the FAH family.</text>
</comment>
<dbReference type="EC" id="3.7.1.2" evidence="3 13"/>
<dbReference type="GO" id="GO:1902000">
    <property type="term" value="P:homogentisate catabolic process"/>
    <property type="evidence" value="ECO:0007669"/>
    <property type="project" value="TreeGrafter"/>
</dbReference>
<accession>A0A4T0VHJ6</accession>
<feature type="binding site" evidence="12">
    <location>
        <position position="252"/>
    </location>
    <ligand>
        <name>Mg(2+)</name>
        <dbReference type="ChEBI" id="CHEBI:18420"/>
    </ligand>
</feature>
<gene>
    <name evidence="16" type="ORF">CH35J_010972</name>
</gene>
<dbReference type="EMBL" id="MWPZ01000009">
    <property type="protein sequence ID" value="TIC91668.1"/>
    <property type="molecule type" value="Genomic_DNA"/>
</dbReference>
<dbReference type="SUPFAM" id="SSF63433">
    <property type="entry name" value="Fumarylacetoacetate hydrolase, FAH, N-terminal domain"/>
    <property type="match status" value="1"/>
</dbReference>
<feature type="binding site" evidence="12">
    <location>
        <position position="196"/>
    </location>
    <ligand>
        <name>Ca(2+)</name>
        <dbReference type="ChEBI" id="CHEBI:29108"/>
    </ligand>
</feature>
<evidence type="ECO:0000256" key="8">
    <source>
        <dbReference type="ARBA" id="ARBA00022878"/>
    </source>
</evidence>
<feature type="domain" description="Fumarylacetoacetase N-terminal" evidence="15">
    <location>
        <begin position="19"/>
        <end position="116"/>
    </location>
</feature>
<dbReference type="GO" id="GO:0004334">
    <property type="term" value="F:fumarylacetoacetase activity"/>
    <property type="evidence" value="ECO:0007669"/>
    <property type="project" value="UniProtKB-UniRule"/>
</dbReference>
<dbReference type="Gene3D" id="2.30.30.230">
    <property type="entry name" value="Fumarylacetoacetase, N-terminal domain"/>
    <property type="match status" value="1"/>
</dbReference>
<evidence type="ECO:0000256" key="1">
    <source>
        <dbReference type="ARBA" id="ARBA00004782"/>
    </source>
</evidence>
<keyword evidence="6 12" id="KW-0106">Calcium</keyword>
<evidence type="ECO:0000256" key="3">
    <source>
        <dbReference type="ARBA" id="ARBA00012094"/>
    </source>
</evidence>
<evidence type="ECO:0000313" key="17">
    <source>
        <dbReference type="Proteomes" id="UP000305883"/>
    </source>
</evidence>
<evidence type="ECO:0000259" key="15">
    <source>
        <dbReference type="Pfam" id="PF09298"/>
    </source>
</evidence>
<dbReference type="Proteomes" id="UP000305883">
    <property type="component" value="Unassembled WGS sequence"/>
</dbReference>